<dbReference type="Proteomes" id="UP000176614">
    <property type="component" value="Unassembled WGS sequence"/>
</dbReference>
<keyword evidence="1" id="KW-0472">Membrane</keyword>
<dbReference type="PANTHER" id="PTHR43685:SF3">
    <property type="entry name" value="SLR2126 PROTEIN"/>
    <property type="match status" value="1"/>
</dbReference>
<sequence length="337" mass="39134">MIKYSIIIPVRYINDFLKRNIEELKQLDYKDFEVIILPDEPEEFDFENDPRFSVIPTGTSHPAGKRNLGSLYAKGEILAFIDDDAYPAKNWLSMAEQVFEETGTYALGGPAMTPGDDCFKEKMSGRVLESYLTSAKFVYRHLPFPPRKINDFPTVNLFVKKDAFEKVGGFLQEFWPGEDTKLCLDLVKFFKQDFVYDPRPIVYHHRREMFKPHLKQISRYGRHRGQFARIFPETSRLPAFFVPSFFVLGLWMGPLVAMLLPVLWKFYFGGLFVYFTAVGLEATRVAIKERSIRAFGFVYWGIFLTHITYGFYFMVGFLKRPKYISKAVDSSGNYSEG</sequence>
<evidence type="ECO:0000313" key="3">
    <source>
        <dbReference type="EMBL" id="OGC62847.1"/>
    </source>
</evidence>
<proteinExistence type="predicted"/>
<evidence type="ECO:0000259" key="2">
    <source>
        <dbReference type="Pfam" id="PF00535"/>
    </source>
</evidence>
<dbReference type="Gene3D" id="3.90.550.10">
    <property type="entry name" value="Spore Coat Polysaccharide Biosynthesis Protein SpsA, Chain A"/>
    <property type="match status" value="1"/>
</dbReference>
<keyword evidence="1" id="KW-1133">Transmembrane helix</keyword>
<dbReference type="InterPro" id="IPR001173">
    <property type="entry name" value="Glyco_trans_2-like"/>
</dbReference>
<comment type="caution">
    <text evidence="3">The sequence shown here is derived from an EMBL/GenBank/DDBJ whole genome shotgun (WGS) entry which is preliminary data.</text>
</comment>
<dbReference type="SUPFAM" id="SSF53448">
    <property type="entry name" value="Nucleotide-diphospho-sugar transferases"/>
    <property type="match status" value="1"/>
</dbReference>
<evidence type="ECO:0000256" key="1">
    <source>
        <dbReference type="SAM" id="Phobius"/>
    </source>
</evidence>
<dbReference type="InterPro" id="IPR050834">
    <property type="entry name" value="Glycosyltransf_2"/>
</dbReference>
<dbReference type="InterPro" id="IPR029044">
    <property type="entry name" value="Nucleotide-diphossugar_trans"/>
</dbReference>
<dbReference type="EMBL" id="MEVT01000012">
    <property type="protein sequence ID" value="OGC62847.1"/>
    <property type="molecule type" value="Genomic_DNA"/>
</dbReference>
<dbReference type="AlphaFoldDB" id="A0A1F4W081"/>
<accession>A0A1F4W081</accession>
<keyword evidence="1" id="KW-0812">Transmembrane</keyword>
<feature type="domain" description="Glycosyltransferase 2-like" evidence="2">
    <location>
        <begin position="5"/>
        <end position="167"/>
    </location>
</feature>
<name>A0A1F4W081_UNCKA</name>
<dbReference type="PANTHER" id="PTHR43685">
    <property type="entry name" value="GLYCOSYLTRANSFERASE"/>
    <property type="match status" value="1"/>
</dbReference>
<feature type="transmembrane region" description="Helical" evidence="1">
    <location>
        <begin position="294"/>
        <end position="315"/>
    </location>
</feature>
<dbReference type="Pfam" id="PF00535">
    <property type="entry name" value="Glycos_transf_2"/>
    <property type="match status" value="1"/>
</dbReference>
<organism evidence="3 4">
    <name type="scientific">candidate division WWE3 bacterium RIFOXYA2_FULL_46_9</name>
    <dbReference type="NCBI Taxonomy" id="1802636"/>
    <lineage>
        <taxon>Bacteria</taxon>
        <taxon>Katanobacteria</taxon>
    </lineage>
</organism>
<gene>
    <name evidence="3" type="ORF">A2264_04235</name>
</gene>
<reference evidence="3 4" key="1">
    <citation type="journal article" date="2016" name="Nat. Commun.">
        <title>Thousands of microbial genomes shed light on interconnected biogeochemical processes in an aquifer system.</title>
        <authorList>
            <person name="Anantharaman K."/>
            <person name="Brown C.T."/>
            <person name="Hug L.A."/>
            <person name="Sharon I."/>
            <person name="Castelle C.J."/>
            <person name="Probst A.J."/>
            <person name="Thomas B.C."/>
            <person name="Singh A."/>
            <person name="Wilkins M.J."/>
            <person name="Karaoz U."/>
            <person name="Brodie E.L."/>
            <person name="Williams K.H."/>
            <person name="Hubbard S.S."/>
            <person name="Banfield J.F."/>
        </authorList>
    </citation>
    <scope>NUCLEOTIDE SEQUENCE [LARGE SCALE GENOMIC DNA]</scope>
</reference>
<evidence type="ECO:0000313" key="4">
    <source>
        <dbReference type="Proteomes" id="UP000176614"/>
    </source>
</evidence>
<protein>
    <recommendedName>
        <fullName evidence="2">Glycosyltransferase 2-like domain-containing protein</fullName>
    </recommendedName>
</protein>